<keyword evidence="2" id="KW-1185">Reference proteome</keyword>
<proteinExistence type="predicted"/>
<dbReference type="RefSeq" id="WP_187221183.1">
    <property type="nucleotide sequence ID" value="NZ_JABVED010000008.1"/>
</dbReference>
<gene>
    <name evidence="1" type="ORF">GPZ80_16170</name>
</gene>
<evidence type="ECO:0000313" key="1">
    <source>
        <dbReference type="EMBL" id="MBC6448709.1"/>
    </source>
</evidence>
<accession>A0ABR7L7N2</accession>
<dbReference type="EMBL" id="JABVED010000008">
    <property type="protein sequence ID" value="MBC6448709.1"/>
    <property type="molecule type" value="Genomic_DNA"/>
</dbReference>
<protein>
    <submittedName>
        <fullName evidence="1">Uncharacterized protein</fullName>
    </submittedName>
</protein>
<comment type="caution">
    <text evidence="1">The sequence shown here is derived from an EMBL/GenBank/DDBJ whole genome shotgun (WGS) entry which is preliminary data.</text>
</comment>
<evidence type="ECO:0000313" key="2">
    <source>
        <dbReference type="Proteomes" id="UP000734823"/>
    </source>
</evidence>
<reference evidence="1 2" key="1">
    <citation type="submission" date="2020-06" db="EMBL/GenBank/DDBJ databases">
        <title>Actinokineospora xiongansis sp. nov., isolated from soil of Baiyangdian.</title>
        <authorList>
            <person name="Zhang X."/>
        </authorList>
    </citation>
    <scope>NUCLEOTIDE SEQUENCE [LARGE SCALE GENOMIC DNA]</scope>
    <source>
        <strain evidence="1 2">HBU206404</strain>
    </source>
</reference>
<dbReference type="Proteomes" id="UP000734823">
    <property type="component" value="Unassembled WGS sequence"/>
</dbReference>
<name>A0ABR7L7N2_9PSEU</name>
<sequence length="89" mass="9385">MSEPTTDLSHRAAALLRAVGAGRVDMTCGSEPDMFVDGLNCCDQPTAHALFHLGLVQHTRLGAITERVRAELTDAGRDVLGAEPKVTAA</sequence>
<organism evidence="1 2">
    <name type="scientific">Actinokineospora xionganensis</name>
    <dbReference type="NCBI Taxonomy" id="2684470"/>
    <lineage>
        <taxon>Bacteria</taxon>
        <taxon>Bacillati</taxon>
        <taxon>Actinomycetota</taxon>
        <taxon>Actinomycetes</taxon>
        <taxon>Pseudonocardiales</taxon>
        <taxon>Pseudonocardiaceae</taxon>
        <taxon>Actinokineospora</taxon>
    </lineage>
</organism>